<dbReference type="AlphaFoldDB" id="A0A8X6W141"/>
<evidence type="ECO:0000313" key="1">
    <source>
        <dbReference type="EMBL" id="GFY26112.1"/>
    </source>
</evidence>
<accession>A0A8X6W141</accession>
<gene>
    <name evidence="1" type="ORF">TNCV_354291</name>
</gene>
<dbReference type="EMBL" id="BMAU01021374">
    <property type="protein sequence ID" value="GFY26112.1"/>
    <property type="molecule type" value="Genomic_DNA"/>
</dbReference>
<reference evidence="1" key="1">
    <citation type="submission" date="2020-08" db="EMBL/GenBank/DDBJ databases">
        <title>Multicomponent nature underlies the extraordinary mechanical properties of spider dragline silk.</title>
        <authorList>
            <person name="Kono N."/>
            <person name="Nakamura H."/>
            <person name="Mori M."/>
            <person name="Yoshida Y."/>
            <person name="Ohtoshi R."/>
            <person name="Malay A.D."/>
            <person name="Moran D.A.P."/>
            <person name="Tomita M."/>
            <person name="Numata K."/>
            <person name="Arakawa K."/>
        </authorList>
    </citation>
    <scope>NUCLEOTIDE SEQUENCE</scope>
</reference>
<comment type="caution">
    <text evidence="1">The sequence shown here is derived from an EMBL/GenBank/DDBJ whole genome shotgun (WGS) entry which is preliminary data.</text>
</comment>
<proteinExistence type="predicted"/>
<organism evidence="1 2">
    <name type="scientific">Trichonephila clavipes</name>
    <name type="common">Golden silk orbweaver</name>
    <name type="synonym">Nephila clavipes</name>
    <dbReference type="NCBI Taxonomy" id="2585209"/>
    <lineage>
        <taxon>Eukaryota</taxon>
        <taxon>Metazoa</taxon>
        <taxon>Ecdysozoa</taxon>
        <taxon>Arthropoda</taxon>
        <taxon>Chelicerata</taxon>
        <taxon>Arachnida</taxon>
        <taxon>Araneae</taxon>
        <taxon>Araneomorphae</taxon>
        <taxon>Entelegynae</taxon>
        <taxon>Araneoidea</taxon>
        <taxon>Nephilidae</taxon>
        <taxon>Trichonephila</taxon>
    </lineage>
</organism>
<dbReference type="Proteomes" id="UP000887159">
    <property type="component" value="Unassembled WGS sequence"/>
</dbReference>
<protein>
    <submittedName>
        <fullName evidence="1">Uncharacterized protein</fullName>
    </submittedName>
</protein>
<name>A0A8X6W141_TRICX</name>
<sequence>MCSSYRSSSEKNTFGLFVFDIAVRAFHLVYGGGRYTTGTLLDSQDYISKILRSVAGPHLRVGDVTFQQNPILGTANRTQALTEGIPSPPVQNNSALPEYENNKGPSLFPDRLACDQTTFSLPKHINPTEAAPIRANIPYSLANSSLKTPQNLYKRTK</sequence>
<keyword evidence="2" id="KW-1185">Reference proteome</keyword>
<evidence type="ECO:0000313" key="2">
    <source>
        <dbReference type="Proteomes" id="UP000887159"/>
    </source>
</evidence>